<organism evidence="2 3">
    <name type="scientific">Periconia macrospinosa</name>
    <dbReference type="NCBI Taxonomy" id="97972"/>
    <lineage>
        <taxon>Eukaryota</taxon>
        <taxon>Fungi</taxon>
        <taxon>Dikarya</taxon>
        <taxon>Ascomycota</taxon>
        <taxon>Pezizomycotina</taxon>
        <taxon>Dothideomycetes</taxon>
        <taxon>Pleosporomycetidae</taxon>
        <taxon>Pleosporales</taxon>
        <taxon>Massarineae</taxon>
        <taxon>Periconiaceae</taxon>
        <taxon>Periconia</taxon>
    </lineage>
</organism>
<evidence type="ECO:0000256" key="1">
    <source>
        <dbReference type="SAM" id="Phobius"/>
    </source>
</evidence>
<accession>A0A2V1DYS0</accession>
<keyword evidence="3" id="KW-1185">Reference proteome</keyword>
<keyword evidence="1" id="KW-0472">Membrane</keyword>
<evidence type="ECO:0000313" key="2">
    <source>
        <dbReference type="EMBL" id="PVI02504.1"/>
    </source>
</evidence>
<dbReference type="AlphaFoldDB" id="A0A2V1DYS0"/>
<keyword evidence="1" id="KW-1133">Transmembrane helix</keyword>
<dbReference type="Proteomes" id="UP000244855">
    <property type="component" value="Unassembled WGS sequence"/>
</dbReference>
<gene>
    <name evidence="2" type="ORF">DM02DRAFT_701671</name>
</gene>
<reference evidence="2 3" key="1">
    <citation type="journal article" date="2018" name="Sci. Rep.">
        <title>Comparative genomics provides insights into the lifestyle and reveals functional heterogeneity of dark septate endophytic fungi.</title>
        <authorList>
            <person name="Knapp D.G."/>
            <person name="Nemeth J.B."/>
            <person name="Barry K."/>
            <person name="Hainaut M."/>
            <person name="Henrissat B."/>
            <person name="Johnson J."/>
            <person name="Kuo A."/>
            <person name="Lim J.H.P."/>
            <person name="Lipzen A."/>
            <person name="Nolan M."/>
            <person name="Ohm R.A."/>
            <person name="Tamas L."/>
            <person name="Grigoriev I.V."/>
            <person name="Spatafora J.W."/>
            <person name="Nagy L.G."/>
            <person name="Kovacs G.M."/>
        </authorList>
    </citation>
    <scope>NUCLEOTIDE SEQUENCE [LARGE SCALE GENOMIC DNA]</scope>
    <source>
        <strain evidence="2 3">DSE2036</strain>
    </source>
</reference>
<feature type="transmembrane region" description="Helical" evidence="1">
    <location>
        <begin position="6"/>
        <end position="33"/>
    </location>
</feature>
<protein>
    <submittedName>
        <fullName evidence="2">Uncharacterized protein</fullName>
    </submittedName>
</protein>
<sequence length="203" mass="22300">MQPEEVLIVSFLFCRIFGAISVVLSIFALFPTISQIKPGGRARSAFLVEGGTSVQVQVGFRLTLAYIKVYATPSLPITNFVLSAPFPYTHDSGDTLPRRYIRTFLIQKQEPTRWCEKVGPVVFINAHVGNHESESAGCVGATERSLERRAERTETQGRARGSWSGQVVWSAYRWNQRLLLGGGGGGVVELLTAYAANAPLDRP</sequence>
<proteinExistence type="predicted"/>
<dbReference type="EMBL" id="KZ805342">
    <property type="protein sequence ID" value="PVI02504.1"/>
    <property type="molecule type" value="Genomic_DNA"/>
</dbReference>
<name>A0A2V1DYS0_9PLEO</name>
<keyword evidence="1" id="KW-0812">Transmembrane</keyword>
<evidence type="ECO:0000313" key="3">
    <source>
        <dbReference type="Proteomes" id="UP000244855"/>
    </source>
</evidence>